<sequence>MAPIIKIAIIQFMPKPLDLGHNFGLSTNYIRQAASLGAQIAVLPEYHLTSWCPDEKGFIEGCRESMGYLDKYRELASSLGINIVPGTICEVHPSGESGGDTKDVEIRNMTYFISGDGDGGIGEIVGRYQKKNLWHPERPHLTAGDVSSKHEGFEVEESLPKWEEDGKSIRVGLLICWDIIFPECFRELIMSESGVDIIIIPAFWLLNEDFGEVEEGRIKRAQEKERKMLEGLVWTRAYENCCTVCFVNACGGSMVAGAGVFESEPMGVGQEEEGCKIVEVDLEEDRRLEGRYKIREDLRKMRRGK</sequence>
<keyword evidence="1 3" id="KW-0378">Hydrolase</keyword>
<reference evidence="3" key="1">
    <citation type="journal article" date="2023" name="Mol. Phylogenet. Evol.">
        <title>Genome-scale phylogeny and comparative genomics of the fungal order Sordariales.</title>
        <authorList>
            <person name="Hensen N."/>
            <person name="Bonometti L."/>
            <person name="Westerberg I."/>
            <person name="Brannstrom I.O."/>
            <person name="Guillou S."/>
            <person name="Cros-Aarteil S."/>
            <person name="Calhoun S."/>
            <person name="Haridas S."/>
            <person name="Kuo A."/>
            <person name="Mondo S."/>
            <person name="Pangilinan J."/>
            <person name="Riley R."/>
            <person name="LaButti K."/>
            <person name="Andreopoulos B."/>
            <person name="Lipzen A."/>
            <person name="Chen C."/>
            <person name="Yan M."/>
            <person name="Daum C."/>
            <person name="Ng V."/>
            <person name="Clum A."/>
            <person name="Steindorff A."/>
            <person name="Ohm R.A."/>
            <person name="Martin F."/>
            <person name="Silar P."/>
            <person name="Natvig D.O."/>
            <person name="Lalanne C."/>
            <person name="Gautier V."/>
            <person name="Ament-Velasquez S.L."/>
            <person name="Kruys A."/>
            <person name="Hutchinson M.I."/>
            <person name="Powell A.J."/>
            <person name="Barry K."/>
            <person name="Miller A.N."/>
            <person name="Grigoriev I.V."/>
            <person name="Debuchy R."/>
            <person name="Gladieux P."/>
            <person name="Hiltunen Thoren M."/>
            <person name="Johannesson H."/>
        </authorList>
    </citation>
    <scope>NUCLEOTIDE SEQUENCE</scope>
    <source>
        <strain evidence="3">CBS 990.96</strain>
    </source>
</reference>
<dbReference type="InterPro" id="IPR050345">
    <property type="entry name" value="Aliph_Amidase/BUP"/>
</dbReference>
<dbReference type="Gene3D" id="3.60.110.10">
    <property type="entry name" value="Carbon-nitrogen hydrolase"/>
    <property type="match status" value="1"/>
</dbReference>
<dbReference type="SUPFAM" id="SSF56317">
    <property type="entry name" value="Carbon-nitrogen hydrolase"/>
    <property type="match status" value="1"/>
</dbReference>
<evidence type="ECO:0000256" key="1">
    <source>
        <dbReference type="ARBA" id="ARBA00022801"/>
    </source>
</evidence>
<feature type="domain" description="CN hydrolase" evidence="2">
    <location>
        <begin position="5"/>
        <end position="282"/>
    </location>
</feature>
<proteinExistence type="predicted"/>
<dbReference type="CDD" id="cd07197">
    <property type="entry name" value="nitrilase"/>
    <property type="match status" value="1"/>
</dbReference>
<name>A0AAN7C155_9PEZI</name>
<dbReference type="AlphaFoldDB" id="A0AAN7C155"/>
<dbReference type="InterPro" id="IPR003010">
    <property type="entry name" value="C-N_Hydrolase"/>
</dbReference>
<organism evidence="3 4">
    <name type="scientific">Podospora fimiseda</name>
    <dbReference type="NCBI Taxonomy" id="252190"/>
    <lineage>
        <taxon>Eukaryota</taxon>
        <taxon>Fungi</taxon>
        <taxon>Dikarya</taxon>
        <taxon>Ascomycota</taxon>
        <taxon>Pezizomycotina</taxon>
        <taxon>Sordariomycetes</taxon>
        <taxon>Sordariomycetidae</taxon>
        <taxon>Sordariales</taxon>
        <taxon>Podosporaceae</taxon>
        <taxon>Podospora</taxon>
    </lineage>
</organism>
<reference evidence="3" key="2">
    <citation type="submission" date="2023-05" db="EMBL/GenBank/DDBJ databases">
        <authorList>
            <consortium name="Lawrence Berkeley National Laboratory"/>
            <person name="Steindorff A."/>
            <person name="Hensen N."/>
            <person name="Bonometti L."/>
            <person name="Westerberg I."/>
            <person name="Brannstrom I.O."/>
            <person name="Guillou S."/>
            <person name="Cros-Aarteil S."/>
            <person name="Calhoun S."/>
            <person name="Haridas S."/>
            <person name="Kuo A."/>
            <person name="Mondo S."/>
            <person name="Pangilinan J."/>
            <person name="Riley R."/>
            <person name="Labutti K."/>
            <person name="Andreopoulos B."/>
            <person name="Lipzen A."/>
            <person name="Chen C."/>
            <person name="Yanf M."/>
            <person name="Daum C."/>
            <person name="Ng V."/>
            <person name="Clum A."/>
            <person name="Ohm R."/>
            <person name="Martin F."/>
            <person name="Silar P."/>
            <person name="Natvig D."/>
            <person name="Lalanne C."/>
            <person name="Gautier V."/>
            <person name="Ament-Velasquez S.L."/>
            <person name="Kruys A."/>
            <person name="Hutchinson M.I."/>
            <person name="Powell A.J."/>
            <person name="Barry K."/>
            <person name="Miller A.N."/>
            <person name="Grigoriev I.V."/>
            <person name="Debuchy R."/>
            <person name="Gladieux P."/>
            <person name="Thoren M.H."/>
            <person name="Johannesson H."/>
        </authorList>
    </citation>
    <scope>NUCLEOTIDE SEQUENCE</scope>
    <source>
        <strain evidence="3">CBS 990.96</strain>
    </source>
</reference>
<keyword evidence="4" id="KW-1185">Reference proteome</keyword>
<dbReference type="InterPro" id="IPR036526">
    <property type="entry name" value="C-N_Hydrolase_sf"/>
</dbReference>
<gene>
    <name evidence="3" type="ORF">QBC38DRAFT_463370</name>
</gene>
<dbReference type="GO" id="GO:0016811">
    <property type="term" value="F:hydrolase activity, acting on carbon-nitrogen (but not peptide) bonds, in linear amides"/>
    <property type="evidence" value="ECO:0007669"/>
    <property type="project" value="TreeGrafter"/>
</dbReference>
<evidence type="ECO:0000313" key="3">
    <source>
        <dbReference type="EMBL" id="KAK4232643.1"/>
    </source>
</evidence>
<evidence type="ECO:0000259" key="2">
    <source>
        <dbReference type="PROSITE" id="PS50263"/>
    </source>
</evidence>
<accession>A0AAN7C155</accession>
<dbReference type="EMBL" id="MU865287">
    <property type="protein sequence ID" value="KAK4232643.1"/>
    <property type="molecule type" value="Genomic_DNA"/>
</dbReference>
<dbReference type="PANTHER" id="PTHR43674:SF16">
    <property type="entry name" value="CARBON-NITROGEN FAMILY, PUTATIVE (AFU_ORTHOLOGUE AFUA_5G02350)-RELATED"/>
    <property type="match status" value="1"/>
</dbReference>
<dbReference type="PROSITE" id="PS50263">
    <property type="entry name" value="CN_HYDROLASE"/>
    <property type="match status" value="1"/>
</dbReference>
<dbReference type="PANTHER" id="PTHR43674">
    <property type="entry name" value="NITRILASE C965.09-RELATED"/>
    <property type="match status" value="1"/>
</dbReference>
<comment type="caution">
    <text evidence="3">The sequence shown here is derived from an EMBL/GenBank/DDBJ whole genome shotgun (WGS) entry which is preliminary data.</text>
</comment>
<dbReference type="Pfam" id="PF00795">
    <property type="entry name" value="CN_hydrolase"/>
    <property type="match status" value="1"/>
</dbReference>
<dbReference type="Proteomes" id="UP001301958">
    <property type="component" value="Unassembled WGS sequence"/>
</dbReference>
<protein>
    <submittedName>
        <fullName evidence="3">Carbon-nitrogen hydrolase</fullName>
    </submittedName>
</protein>
<evidence type="ECO:0000313" key="4">
    <source>
        <dbReference type="Proteomes" id="UP001301958"/>
    </source>
</evidence>